<feature type="transmembrane region" description="Helical" evidence="5">
    <location>
        <begin position="344"/>
        <end position="367"/>
    </location>
</feature>
<keyword evidence="4 5" id="KW-0472">Membrane</keyword>
<sequence>MAERIKKKDASNDVVQEAMGHYGPWHILIAVSLSLVTFPVAWHQLTTVFLAPPPIFNCISPESIANTSMRCEVDVGNNVTEKCTAFKYDRSVFRETIITQWDLVCDRKQLANVAQTVTMFAVLIGNMAFGIIADRIGRKIPLVIAVLLLSLTGLASAFAPYYELFLVLKFLAALATGGSMLISFVIIMEIVGVEWRPMWSVLFHLPFITGHLINVLISYATRTWYGFQIAISVPPILLLSYYWIIPESPRWLLAVGRIDEAEVILTKAAKRNKIPHENVRLAIESYNDLNPRDPQAVTEKYSIVHLFKTPNLRVKTLCVCANWLSCGICFFGLTQYVGTLSGDIFVNVAAAASMQLPGTVLVLFLISRVSRLKVLMGGNLLSGLSLLLLVFISNSTARVTLATIGLVGMSISFPTVYLYSTEVFPTVVRNVGLGLASVSSRIGSMVAPYIATMHNVQPWLPPLLFGIGPLIAAALCLFLPETMGCELPETIEDGEKFGKCFSGRKDPLSQEIRNKSMRSYTS</sequence>
<feature type="transmembrane region" description="Helical" evidence="5">
    <location>
        <begin position="165"/>
        <end position="187"/>
    </location>
</feature>
<dbReference type="CDD" id="cd17317">
    <property type="entry name" value="MFS_SLC22"/>
    <property type="match status" value="1"/>
</dbReference>
<evidence type="ECO:0000256" key="3">
    <source>
        <dbReference type="ARBA" id="ARBA00022989"/>
    </source>
</evidence>
<evidence type="ECO:0000256" key="2">
    <source>
        <dbReference type="ARBA" id="ARBA00022692"/>
    </source>
</evidence>
<feature type="transmembrane region" description="Helical" evidence="5">
    <location>
        <begin position="225"/>
        <end position="244"/>
    </location>
</feature>
<evidence type="ECO:0000313" key="7">
    <source>
        <dbReference type="Proteomes" id="UP000829291"/>
    </source>
</evidence>
<keyword evidence="2 5" id="KW-0812">Transmembrane</keyword>
<protein>
    <submittedName>
        <fullName evidence="8">Organic cation transporter protein isoform X1</fullName>
    </submittedName>
</protein>
<dbReference type="GeneID" id="107223458"/>
<evidence type="ECO:0000256" key="5">
    <source>
        <dbReference type="SAM" id="Phobius"/>
    </source>
</evidence>
<evidence type="ECO:0000313" key="8">
    <source>
        <dbReference type="RefSeq" id="XP_046597614.1"/>
    </source>
</evidence>
<dbReference type="InterPro" id="IPR036259">
    <property type="entry name" value="MFS_trans_sf"/>
</dbReference>
<evidence type="ECO:0000256" key="1">
    <source>
        <dbReference type="ARBA" id="ARBA00004141"/>
    </source>
</evidence>
<dbReference type="Proteomes" id="UP000829291">
    <property type="component" value="Chromosome 5"/>
</dbReference>
<organism evidence="7 8">
    <name type="scientific">Neodiprion lecontei</name>
    <name type="common">Redheaded pine sawfly</name>
    <dbReference type="NCBI Taxonomy" id="441921"/>
    <lineage>
        <taxon>Eukaryota</taxon>
        <taxon>Metazoa</taxon>
        <taxon>Ecdysozoa</taxon>
        <taxon>Arthropoda</taxon>
        <taxon>Hexapoda</taxon>
        <taxon>Insecta</taxon>
        <taxon>Pterygota</taxon>
        <taxon>Neoptera</taxon>
        <taxon>Endopterygota</taxon>
        <taxon>Hymenoptera</taxon>
        <taxon>Tenthredinoidea</taxon>
        <taxon>Diprionidae</taxon>
        <taxon>Diprioninae</taxon>
        <taxon>Neodiprion</taxon>
    </lineage>
</organism>
<feature type="transmembrane region" description="Helical" evidence="5">
    <location>
        <begin position="463"/>
        <end position="480"/>
    </location>
</feature>
<proteinExistence type="predicted"/>
<feature type="transmembrane region" description="Helical" evidence="5">
    <location>
        <begin position="140"/>
        <end position="159"/>
    </location>
</feature>
<dbReference type="SUPFAM" id="SSF103473">
    <property type="entry name" value="MFS general substrate transporter"/>
    <property type="match status" value="1"/>
</dbReference>
<dbReference type="RefSeq" id="XP_046597614.1">
    <property type="nucleotide sequence ID" value="XM_046741658.1"/>
</dbReference>
<evidence type="ECO:0000259" key="6">
    <source>
        <dbReference type="PROSITE" id="PS50850"/>
    </source>
</evidence>
<feature type="transmembrane region" description="Helical" evidence="5">
    <location>
        <begin position="199"/>
        <end position="219"/>
    </location>
</feature>
<feature type="transmembrane region" description="Helical" evidence="5">
    <location>
        <begin position="113"/>
        <end position="133"/>
    </location>
</feature>
<feature type="transmembrane region" description="Helical" evidence="5">
    <location>
        <begin position="431"/>
        <end position="451"/>
    </location>
</feature>
<name>A0ABM3GBG4_NEOLC</name>
<evidence type="ECO:0000256" key="4">
    <source>
        <dbReference type="ARBA" id="ARBA00023136"/>
    </source>
</evidence>
<dbReference type="InterPro" id="IPR020846">
    <property type="entry name" value="MFS_dom"/>
</dbReference>
<feature type="transmembrane region" description="Helical" evidence="5">
    <location>
        <begin position="374"/>
        <end position="393"/>
    </location>
</feature>
<accession>A0ABM3GBG4</accession>
<dbReference type="Gene3D" id="1.20.1250.20">
    <property type="entry name" value="MFS general substrate transporter like domains"/>
    <property type="match status" value="1"/>
</dbReference>
<feature type="transmembrane region" description="Helical" evidence="5">
    <location>
        <begin position="21"/>
        <end position="42"/>
    </location>
</feature>
<feature type="domain" description="Major facilitator superfamily (MFS) profile" evidence="6">
    <location>
        <begin position="27"/>
        <end position="484"/>
    </location>
</feature>
<keyword evidence="3 5" id="KW-1133">Transmembrane helix</keyword>
<dbReference type="InterPro" id="IPR005828">
    <property type="entry name" value="MFS_sugar_transport-like"/>
</dbReference>
<keyword evidence="7" id="KW-1185">Reference proteome</keyword>
<comment type="subcellular location">
    <subcellularLocation>
        <location evidence="1">Membrane</location>
        <topology evidence="1">Multi-pass membrane protein</topology>
    </subcellularLocation>
</comment>
<gene>
    <name evidence="8" type="primary">LOC107223458</name>
</gene>
<dbReference type="PANTHER" id="PTHR24064">
    <property type="entry name" value="SOLUTE CARRIER FAMILY 22 MEMBER"/>
    <property type="match status" value="1"/>
</dbReference>
<dbReference type="PROSITE" id="PS50850">
    <property type="entry name" value="MFS"/>
    <property type="match status" value="1"/>
</dbReference>
<feature type="transmembrane region" description="Helical" evidence="5">
    <location>
        <begin position="399"/>
        <end position="419"/>
    </location>
</feature>
<feature type="transmembrane region" description="Helical" evidence="5">
    <location>
        <begin position="317"/>
        <end position="338"/>
    </location>
</feature>
<reference evidence="8" key="1">
    <citation type="submission" date="2025-08" db="UniProtKB">
        <authorList>
            <consortium name="RefSeq"/>
        </authorList>
    </citation>
    <scope>IDENTIFICATION</scope>
    <source>
        <tissue evidence="8">Thorax and Abdomen</tissue>
    </source>
</reference>
<dbReference type="Pfam" id="PF00083">
    <property type="entry name" value="Sugar_tr"/>
    <property type="match status" value="1"/>
</dbReference>